<reference evidence="1" key="3">
    <citation type="submission" date="2025-09" db="UniProtKB">
        <authorList>
            <consortium name="Ensembl"/>
        </authorList>
    </citation>
    <scope>IDENTIFICATION</scope>
</reference>
<reference evidence="1 2" key="1">
    <citation type="journal article" date="2020" name="Nat. Commun.">
        <title>Donkey genomes provide new insights into domestication and selection for coat color.</title>
        <authorList>
            <person name="Wang"/>
            <person name="C."/>
            <person name="Li"/>
            <person name="H."/>
            <person name="Guo"/>
            <person name="Y."/>
            <person name="Huang"/>
            <person name="J."/>
            <person name="Sun"/>
            <person name="Y."/>
            <person name="Min"/>
            <person name="J."/>
            <person name="Wang"/>
            <person name="J."/>
            <person name="Fang"/>
            <person name="X."/>
            <person name="Zhao"/>
            <person name="Z."/>
            <person name="Wang"/>
            <person name="S."/>
            <person name="Zhang"/>
            <person name="Y."/>
            <person name="Liu"/>
            <person name="Q."/>
            <person name="Jiang"/>
            <person name="Q."/>
            <person name="Wang"/>
            <person name="X."/>
            <person name="Guo"/>
            <person name="Y."/>
            <person name="Yang"/>
            <person name="C."/>
            <person name="Wang"/>
            <person name="Y."/>
            <person name="Tian"/>
            <person name="F."/>
            <person name="Zhuang"/>
            <person name="G."/>
            <person name="Fan"/>
            <person name="Y."/>
            <person name="Gao"/>
            <person name="Q."/>
            <person name="Li"/>
            <person name="Y."/>
            <person name="Ju"/>
            <person name="Z."/>
            <person name="Li"/>
            <person name="J."/>
            <person name="Li"/>
            <person name="R."/>
            <person name="Hou"/>
            <person name="M."/>
            <person name="Yang"/>
            <person name="G."/>
            <person name="Liu"/>
            <person name="G."/>
            <person name="Liu"/>
            <person name="W."/>
            <person name="Guo"/>
            <person name="J."/>
            <person name="Pan"/>
            <person name="S."/>
            <person name="Fan"/>
            <person name="G."/>
            <person name="Zhang"/>
            <person name="W."/>
            <person name="Zhang"/>
            <person name="R."/>
            <person name="Yu"/>
            <person name="J."/>
            <person name="Zhang"/>
            <person name="X."/>
            <person name="Yin"/>
            <person name="Q."/>
            <person name="Ji"/>
            <person name="C."/>
            <person name="Jin"/>
            <person name="Y."/>
            <person name="Yue"/>
            <person name="G."/>
            <person name="Liu"/>
            <person name="M."/>
            <person name="Xu"/>
            <person name="J."/>
            <person name="Liu"/>
            <person name="S."/>
            <person name="Jordana"/>
            <person name="J."/>
            <person name="Noce"/>
            <person name="A."/>
            <person name="Amills"/>
            <person name="M."/>
            <person name="Wu"/>
            <person name="D.D."/>
            <person name="Li"/>
            <person name="S."/>
            <person name="Zhou"/>
            <person name="X. and Zhong"/>
            <person name="J."/>
        </authorList>
    </citation>
    <scope>NUCLEOTIDE SEQUENCE [LARGE SCALE GENOMIC DNA]</scope>
</reference>
<organism evidence="1 2">
    <name type="scientific">Equus asinus</name>
    <name type="common">Donkey</name>
    <name type="synonym">Equus africanus asinus</name>
    <dbReference type="NCBI Taxonomy" id="9793"/>
    <lineage>
        <taxon>Eukaryota</taxon>
        <taxon>Metazoa</taxon>
        <taxon>Chordata</taxon>
        <taxon>Craniata</taxon>
        <taxon>Vertebrata</taxon>
        <taxon>Euteleostomi</taxon>
        <taxon>Mammalia</taxon>
        <taxon>Eutheria</taxon>
        <taxon>Laurasiatheria</taxon>
        <taxon>Perissodactyla</taxon>
        <taxon>Equidae</taxon>
        <taxon>Equus</taxon>
    </lineage>
</organism>
<dbReference type="Ensembl" id="ENSEAST00005021583.2">
    <property type="protein sequence ID" value="ENSEASP00005019877.2"/>
    <property type="gene ID" value="ENSEASG00005013710.2"/>
</dbReference>
<evidence type="ECO:0000313" key="2">
    <source>
        <dbReference type="Proteomes" id="UP000694387"/>
    </source>
</evidence>
<sequence>IDREKKNPWRYEGCEIMYVKSISSDSYKFILKREYALTSGTVRAMLSDPVQLWKMKPSNCNLFPA</sequence>
<dbReference type="GeneTree" id="ENSGT00940000165227"/>
<dbReference type="Gene3D" id="3.30.710.10">
    <property type="entry name" value="Potassium Channel Kv1.1, Chain A"/>
    <property type="match status" value="1"/>
</dbReference>
<protein>
    <submittedName>
        <fullName evidence="1">Uncharacterized protein</fullName>
    </submittedName>
</protein>
<dbReference type="Proteomes" id="UP000694387">
    <property type="component" value="Chromosome 11"/>
</dbReference>
<proteinExistence type="predicted"/>
<accession>A0A8C4M3N0</accession>
<keyword evidence="2" id="KW-1185">Reference proteome</keyword>
<dbReference type="AlphaFoldDB" id="A0A8C4M3N0"/>
<dbReference type="SUPFAM" id="SSF54695">
    <property type="entry name" value="POZ domain"/>
    <property type="match status" value="1"/>
</dbReference>
<name>A0A8C4M3N0_EQUAS</name>
<evidence type="ECO:0000313" key="1">
    <source>
        <dbReference type="Ensembl" id="ENSEASP00005019877.2"/>
    </source>
</evidence>
<reference evidence="1" key="2">
    <citation type="submission" date="2025-08" db="UniProtKB">
        <authorList>
            <consortium name="Ensembl"/>
        </authorList>
    </citation>
    <scope>IDENTIFICATION</scope>
</reference>
<dbReference type="InterPro" id="IPR011333">
    <property type="entry name" value="SKP1/BTB/POZ_sf"/>
</dbReference>